<organism evidence="2 3">
    <name type="scientific">Vitis vinifera</name>
    <name type="common">Grape</name>
    <dbReference type="NCBI Taxonomy" id="29760"/>
    <lineage>
        <taxon>Eukaryota</taxon>
        <taxon>Viridiplantae</taxon>
        <taxon>Streptophyta</taxon>
        <taxon>Embryophyta</taxon>
        <taxon>Tracheophyta</taxon>
        <taxon>Spermatophyta</taxon>
        <taxon>Magnoliopsida</taxon>
        <taxon>eudicotyledons</taxon>
        <taxon>Gunneridae</taxon>
        <taxon>Pentapetalae</taxon>
        <taxon>rosids</taxon>
        <taxon>Vitales</taxon>
        <taxon>Vitaceae</taxon>
        <taxon>Viteae</taxon>
        <taxon>Vitis</taxon>
    </lineage>
</organism>
<dbReference type="EMBL" id="CP126659">
    <property type="protein sequence ID" value="WKA00387.1"/>
    <property type="molecule type" value="Genomic_DNA"/>
</dbReference>
<proteinExistence type="predicted"/>
<protein>
    <submittedName>
        <fullName evidence="2">Uncharacterized protein</fullName>
    </submittedName>
</protein>
<reference evidence="2 3" key="1">
    <citation type="journal article" date="2023" name="Hortic Res">
        <title>The complete reference genome for grapevine (Vitis vinifera L.) genetics and breeding.</title>
        <authorList>
            <person name="Shi X."/>
            <person name="Cao S."/>
            <person name="Wang X."/>
            <person name="Huang S."/>
            <person name="Wang Y."/>
            <person name="Liu Z."/>
            <person name="Liu W."/>
            <person name="Leng X."/>
            <person name="Peng Y."/>
            <person name="Wang N."/>
            <person name="Wang Y."/>
            <person name="Ma Z."/>
            <person name="Xu X."/>
            <person name="Zhang F."/>
            <person name="Xue H."/>
            <person name="Zhong H."/>
            <person name="Wang Y."/>
            <person name="Zhang K."/>
            <person name="Velt A."/>
            <person name="Avia K."/>
            <person name="Holtgrawe D."/>
            <person name="Grimplet J."/>
            <person name="Matus J.T."/>
            <person name="Ware D."/>
            <person name="Wu X."/>
            <person name="Wang H."/>
            <person name="Liu C."/>
            <person name="Fang Y."/>
            <person name="Rustenholz C."/>
            <person name="Cheng Z."/>
            <person name="Xiao H."/>
            <person name="Zhou Y."/>
        </authorList>
    </citation>
    <scope>NUCLEOTIDE SEQUENCE [LARGE SCALE GENOMIC DNA]</scope>
    <source>
        <strain evidence="3">cv. Pinot noir / PN40024</strain>
        <tissue evidence="2">Leaf</tissue>
    </source>
</reference>
<feature type="region of interest" description="Disordered" evidence="1">
    <location>
        <begin position="81"/>
        <end position="105"/>
    </location>
</feature>
<feature type="region of interest" description="Disordered" evidence="1">
    <location>
        <begin position="42"/>
        <end position="66"/>
    </location>
</feature>
<evidence type="ECO:0000313" key="2">
    <source>
        <dbReference type="EMBL" id="WKA00387.1"/>
    </source>
</evidence>
<name>A0ABY9CZ11_VITVI</name>
<evidence type="ECO:0000256" key="1">
    <source>
        <dbReference type="SAM" id="MobiDB-lite"/>
    </source>
</evidence>
<sequence>MPPSGTVRWYGRAPEHSLVTTQVRILGTSLWVTLAPKPKTGSLWHQRQKYSGPIPDKTNDVPTRRTKNRLWMIDGVCMLTGSPAHPDQESDSSSKRQPENCWSNPSVWIFPPQTMKLNMRSSYSDWALQPP</sequence>
<gene>
    <name evidence="2" type="ORF">VitviT2T_018742</name>
</gene>
<keyword evidence="3" id="KW-1185">Reference proteome</keyword>
<evidence type="ECO:0000313" key="3">
    <source>
        <dbReference type="Proteomes" id="UP001227230"/>
    </source>
</evidence>
<accession>A0ABY9CZ11</accession>
<feature type="compositionally biased region" description="Basic and acidic residues" evidence="1">
    <location>
        <begin position="86"/>
        <end position="98"/>
    </location>
</feature>
<dbReference type="Proteomes" id="UP001227230">
    <property type="component" value="Chromosome 12"/>
</dbReference>